<protein>
    <submittedName>
        <fullName evidence="1">Uncharacterized protein</fullName>
    </submittedName>
</protein>
<evidence type="ECO:0000313" key="2">
    <source>
        <dbReference type="Proteomes" id="UP001165960"/>
    </source>
</evidence>
<sequence>MQGYAGSLNSEACVYGHSQPAGPSASPTQESVLSPATSSMALFAHHAQASANPNPLSAMASGTSHFSHGVTQRAQNPKTANWMALTSSQDGHVPPPANQPARRRRKLITPEIVLKMVEKQGKLMSLGEILATMGFAKSTVVVFGSRGQHPGGHSRKSLLQKI</sequence>
<keyword evidence="2" id="KW-1185">Reference proteome</keyword>
<accession>A0ACC2U0F7</accession>
<reference evidence="1" key="1">
    <citation type="submission" date="2022-04" db="EMBL/GenBank/DDBJ databases">
        <title>Genome of the entomopathogenic fungus Entomophthora muscae.</title>
        <authorList>
            <person name="Elya C."/>
            <person name="Lovett B.R."/>
            <person name="Lee E."/>
            <person name="Macias A.M."/>
            <person name="Hajek A.E."/>
            <person name="De Bivort B.L."/>
            <person name="Kasson M.T."/>
            <person name="De Fine Licht H.H."/>
            <person name="Stajich J.E."/>
        </authorList>
    </citation>
    <scope>NUCLEOTIDE SEQUENCE</scope>
    <source>
        <strain evidence="1">Berkeley</strain>
    </source>
</reference>
<dbReference type="Proteomes" id="UP001165960">
    <property type="component" value="Unassembled WGS sequence"/>
</dbReference>
<dbReference type="EMBL" id="QTSX02001554">
    <property type="protein sequence ID" value="KAJ9080468.1"/>
    <property type="molecule type" value="Genomic_DNA"/>
</dbReference>
<comment type="caution">
    <text evidence="1">The sequence shown here is derived from an EMBL/GenBank/DDBJ whole genome shotgun (WGS) entry which is preliminary data.</text>
</comment>
<gene>
    <name evidence="1" type="ORF">DSO57_1024629</name>
</gene>
<organism evidence="1 2">
    <name type="scientific">Entomophthora muscae</name>
    <dbReference type="NCBI Taxonomy" id="34485"/>
    <lineage>
        <taxon>Eukaryota</taxon>
        <taxon>Fungi</taxon>
        <taxon>Fungi incertae sedis</taxon>
        <taxon>Zoopagomycota</taxon>
        <taxon>Entomophthoromycotina</taxon>
        <taxon>Entomophthoromycetes</taxon>
        <taxon>Entomophthorales</taxon>
        <taxon>Entomophthoraceae</taxon>
        <taxon>Entomophthora</taxon>
    </lineage>
</organism>
<name>A0ACC2U0F7_9FUNG</name>
<evidence type="ECO:0000313" key="1">
    <source>
        <dbReference type="EMBL" id="KAJ9080468.1"/>
    </source>
</evidence>
<proteinExistence type="predicted"/>